<dbReference type="PANTHER" id="PTHR34185">
    <property type="entry name" value="DIADENYLATE CYCLASE"/>
    <property type="match status" value="1"/>
</dbReference>
<evidence type="ECO:0000256" key="3">
    <source>
        <dbReference type="ARBA" id="ARBA00022695"/>
    </source>
</evidence>
<dbReference type="Pfam" id="PF02457">
    <property type="entry name" value="DAC"/>
    <property type="match status" value="1"/>
</dbReference>
<dbReference type="EMBL" id="JACJVQ010000004">
    <property type="protein sequence ID" value="MBB6633369.1"/>
    <property type="molecule type" value="Genomic_DNA"/>
</dbReference>
<dbReference type="GO" id="GO:0106408">
    <property type="term" value="F:diadenylate cyclase activity"/>
    <property type="evidence" value="ECO:0007669"/>
    <property type="project" value="UniProtKB-EC"/>
</dbReference>
<dbReference type="PANTHER" id="PTHR34185:SF2">
    <property type="entry name" value="CYCLIC DI-AMP SYNTHASE CDAS"/>
    <property type="match status" value="1"/>
</dbReference>
<reference evidence="7 8" key="1">
    <citation type="submission" date="2020-08" db="EMBL/GenBank/DDBJ databases">
        <title>Cohnella phylogeny.</title>
        <authorList>
            <person name="Dunlap C."/>
        </authorList>
    </citation>
    <scope>NUCLEOTIDE SEQUENCE [LARGE SCALE GENOMIC DNA]</scope>
    <source>
        <strain evidence="7 8">DSM 25241</strain>
    </source>
</reference>
<dbReference type="InterPro" id="IPR036888">
    <property type="entry name" value="DNA_integrity_DisA_N_sf"/>
</dbReference>
<evidence type="ECO:0000313" key="8">
    <source>
        <dbReference type="Proteomes" id="UP000535838"/>
    </source>
</evidence>
<dbReference type="PROSITE" id="PS51794">
    <property type="entry name" value="DAC"/>
    <property type="match status" value="1"/>
</dbReference>
<evidence type="ECO:0000256" key="1">
    <source>
        <dbReference type="ARBA" id="ARBA00000877"/>
    </source>
</evidence>
<gene>
    <name evidence="7" type="ORF">H7B67_04540</name>
</gene>
<dbReference type="GO" id="GO:0004016">
    <property type="term" value="F:adenylate cyclase activity"/>
    <property type="evidence" value="ECO:0007669"/>
    <property type="project" value="TreeGrafter"/>
</dbReference>
<dbReference type="GO" id="GO:0005524">
    <property type="term" value="F:ATP binding"/>
    <property type="evidence" value="ECO:0007669"/>
    <property type="project" value="UniProtKB-KW"/>
</dbReference>
<accession>A0A841SR43</accession>
<dbReference type="NCBIfam" id="NF038328">
    <property type="entry name" value="c-di-AMP_CdaS"/>
    <property type="match status" value="1"/>
</dbReference>
<feature type="domain" description="DAC" evidence="6">
    <location>
        <begin position="57"/>
        <end position="205"/>
    </location>
</feature>
<evidence type="ECO:0000256" key="2">
    <source>
        <dbReference type="ARBA" id="ARBA00022679"/>
    </source>
</evidence>
<dbReference type="Proteomes" id="UP000535838">
    <property type="component" value="Unassembled WGS sequence"/>
</dbReference>
<name>A0A841SR43_9BACL</name>
<keyword evidence="5" id="KW-0067">ATP-binding</keyword>
<proteinExistence type="predicted"/>
<dbReference type="InterPro" id="IPR053472">
    <property type="entry name" value="DAC_CdaS-like"/>
</dbReference>
<protein>
    <submittedName>
        <fullName evidence="7">DNA integrity scanning protein DisA nucleotide-binding domain protein</fullName>
    </submittedName>
</protein>
<dbReference type="InterPro" id="IPR003390">
    <property type="entry name" value="DNA_integrity_scan_DisA_N"/>
</dbReference>
<comment type="catalytic activity">
    <reaction evidence="1">
        <text>2 ATP = 3',3'-c-di-AMP + 2 diphosphate</text>
        <dbReference type="Rhea" id="RHEA:35655"/>
        <dbReference type="ChEBI" id="CHEBI:30616"/>
        <dbReference type="ChEBI" id="CHEBI:33019"/>
        <dbReference type="ChEBI" id="CHEBI:71500"/>
        <dbReference type="EC" id="2.7.7.85"/>
    </reaction>
</comment>
<keyword evidence="8" id="KW-1185">Reference proteome</keyword>
<dbReference type="InterPro" id="IPR050338">
    <property type="entry name" value="DisA"/>
</dbReference>
<evidence type="ECO:0000259" key="6">
    <source>
        <dbReference type="PROSITE" id="PS51794"/>
    </source>
</evidence>
<evidence type="ECO:0000313" key="7">
    <source>
        <dbReference type="EMBL" id="MBB6633369.1"/>
    </source>
</evidence>
<organism evidence="7 8">
    <name type="scientific">Cohnella thailandensis</name>
    <dbReference type="NCBI Taxonomy" id="557557"/>
    <lineage>
        <taxon>Bacteria</taxon>
        <taxon>Bacillati</taxon>
        <taxon>Bacillota</taxon>
        <taxon>Bacilli</taxon>
        <taxon>Bacillales</taxon>
        <taxon>Paenibacillaceae</taxon>
        <taxon>Cohnella</taxon>
    </lineage>
</organism>
<keyword evidence="3" id="KW-0548">Nucleotidyltransferase</keyword>
<keyword evidence="4" id="KW-0547">Nucleotide-binding</keyword>
<comment type="caution">
    <text evidence="7">The sequence shown here is derived from an EMBL/GenBank/DDBJ whole genome shotgun (WGS) entry which is preliminary data.</text>
</comment>
<sequence>MECSSEGLSEQSIDLRSRFLAFTDHARAALVSLNEDGGDLLGELRHLSKSFADIARAASTYHLTRLLNPYTRKCNEIFKAVRNLSTMRTGALIVIQREASVEDRMTAGIPLGAEITSTLLESIFNVGSPLHDGAVFIRDDGIVSAANVLPLTKKVYRTRKMGTRHRAAIGLSEHTDALVFVVSEETGTPSFAFDGSLYPFYFMDRE</sequence>
<evidence type="ECO:0000256" key="5">
    <source>
        <dbReference type="ARBA" id="ARBA00022840"/>
    </source>
</evidence>
<keyword evidence="2" id="KW-0808">Transferase</keyword>
<evidence type="ECO:0000256" key="4">
    <source>
        <dbReference type="ARBA" id="ARBA00022741"/>
    </source>
</evidence>
<dbReference type="RefSeq" id="WP_185118611.1">
    <property type="nucleotide sequence ID" value="NZ_JACJVQ010000004.1"/>
</dbReference>
<dbReference type="Gene3D" id="3.40.1700.10">
    <property type="entry name" value="DNA integrity scanning protein, DisA, N-terminal domain"/>
    <property type="match status" value="1"/>
</dbReference>
<dbReference type="AlphaFoldDB" id="A0A841SR43"/>
<dbReference type="SUPFAM" id="SSF143597">
    <property type="entry name" value="YojJ-like"/>
    <property type="match status" value="1"/>
</dbReference>